<evidence type="ECO:0000256" key="1">
    <source>
        <dbReference type="SAM" id="SignalP"/>
    </source>
</evidence>
<keyword evidence="1" id="KW-0732">Signal</keyword>
<dbReference type="GO" id="GO:0000793">
    <property type="term" value="C:condensed chromosome"/>
    <property type="evidence" value="ECO:0007669"/>
    <property type="project" value="TreeGrafter"/>
</dbReference>
<proteinExistence type="predicted"/>
<feature type="signal peptide" evidence="1">
    <location>
        <begin position="1"/>
        <end position="24"/>
    </location>
</feature>
<dbReference type="AlphaFoldDB" id="A0A6J1HCE6"/>
<dbReference type="PANTHER" id="PTHR36722">
    <property type="entry name" value="TYPE 2 DNA TOPOISOMERASE 6 SUBUNIT B-LIKE"/>
    <property type="match status" value="1"/>
</dbReference>
<evidence type="ECO:0000313" key="3">
    <source>
        <dbReference type="RefSeq" id="XP_022962322.1"/>
    </source>
</evidence>
<sequence length="493" mass="54855">MEFASLQDLCLLLISLAIRRCICSERLCRLSVLLQRSPASDPPLVRISISDTGLGSCIEEFQNLKCPVEGILAETWNGIVYVRTTNICDKEISCYELNLKENVTTRKPILLPSNIKHGVKFSGTEVCLSVSESVDVLLEEFNCFFQKILVLKVPNIAMEVMADGQDVPGSRNDAVFLEKFSPSSSFAASTLDHLKLGLESYVLRHGSSLACDSCFPNRDNLRSGGGMVCEDKHKTTKLVVEAAVVTSEIPNPTNNCFGAGCSDTKVLCFKDFAPCSISEALLKALTGIDWKRYGLALECAIDQRSHALLKWEHMPLSFHIHIVVHCYDKLVFEAMPLLQKTRFDKKLIRKAVKLALDDFKNKHAGVLLSADTLKVLACSRRNQEQLPKLASIFHLQISKFAPDLAKSIAGLVLYSSDMDFKEECLAILGLQPHQSEGEIVGENIKKKIISAIEVNDRRQQGTREVAPLLFEGRHELQYVDDECDEDGFDPMDL</sequence>
<gene>
    <name evidence="3" type="primary">LOC111462807</name>
</gene>
<dbReference type="GeneID" id="111462807"/>
<feature type="chain" id="PRO_5027106226" evidence="1">
    <location>
        <begin position="25"/>
        <end position="493"/>
    </location>
</feature>
<organism evidence="2 3">
    <name type="scientific">Cucurbita moschata</name>
    <name type="common">Winter crookneck squash</name>
    <name type="synonym">Cucurbita pepo var. moschata</name>
    <dbReference type="NCBI Taxonomy" id="3662"/>
    <lineage>
        <taxon>Eukaryota</taxon>
        <taxon>Viridiplantae</taxon>
        <taxon>Streptophyta</taxon>
        <taxon>Embryophyta</taxon>
        <taxon>Tracheophyta</taxon>
        <taxon>Spermatophyta</taxon>
        <taxon>Magnoliopsida</taxon>
        <taxon>eudicotyledons</taxon>
        <taxon>Gunneridae</taxon>
        <taxon>Pentapetalae</taxon>
        <taxon>rosids</taxon>
        <taxon>fabids</taxon>
        <taxon>Cucurbitales</taxon>
        <taxon>Cucurbitaceae</taxon>
        <taxon>Cucurbiteae</taxon>
        <taxon>Cucurbita</taxon>
    </lineage>
</organism>
<dbReference type="InterPro" id="IPR034566">
    <property type="entry name" value="MTOPVIB_plant"/>
</dbReference>
<dbReference type="PANTHER" id="PTHR36722:SF1">
    <property type="entry name" value="TYPE 2 DNA TOPOISOMERASE 6 SUBUNIT B-LIKE"/>
    <property type="match status" value="1"/>
</dbReference>
<reference evidence="3" key="1">
    <citation type="submission" date="2025-08" db="UniProtKB">
        <authorList>
            <consortium name="RefSeq"/>
        </authorList>
    </citation>
    <scope>IDENTIFICATION</scope>
    <source>
        <tissue evidence="3">Young leaves</tissue>
    </source>
</reference>
<accession>A0A6J1HCE6</accession>
<keyword evidence="2" id="KW-1185">Reference proteome</keyword>
<dbReference type="GO" id="GO:0007131">
    <property type="term" value="P:reciprocal meiotic recombination"/>
    <property type="evidence" value="ECO:0007669"/>
    <property type="project" value="TreeGrafter"/>
</dbReference>
<evidence type="ECO:0000313" key="2">
    <source>
        <dbReference type="Proteomes" id="UP000504609"/>
    </source>
</evidence>
<name>A0A6J1HCE6_CUCMO</name>
<dbReference type="KEGG" id="cmos:111462807"/>
<dbReference type="GO" id="GO:0030674">
    <property type="term" value="F:protein-macromolecule adaptor activity"/>
    <property type="evidence" value="ECO:0007669"/>
    <property type="project" value="TreeGrafter"/>
</dbReference>
<dbReference type="GO" id="GO:0042138">
    <property type="term" value="P:meiotic DNA double-strand break formation"/>
    <property type="evidence" value="ECO:0007669"/>
    <property type="project" value="InterPro"/>
</dbReference>
<protein>
    <submittedName>
        <fullName evidence="3">Type 2 DNA topoisomerase 6 subunit B-like isoform X1</fullName>
    </submittedName>
</protein>
<dbReference type="Proteomes" id="UP000504609">
    <property type="component" value="Unplaced"/>
</dbReference>
<dbReference type="RefSeq" id="XP_022962322.1">
    <property type="nucleotide sequence ID" value="XM_023106554.1"/>
</dbReference>